<feature type="transmembrane region" description="Helical" evidence="5">
    <location>
        <begin position="32"/>
        <end position="59"/>
    </location>
</feature>
<protein>
    <submittedName>
        <fullName evidence="7">Uncharacterized protein At4g17910</fullName>
    </submittedName>
</protein>
<evidence type="ECO:0000313" key="7">
    <source>
        <dbReference type="RefSeq" id="XP_021852425.1"/>
    </source>
</evidence>
<evidence type="ECO:0000313" key="6">
    <source>
        <dbReference type="Proteomes" id="UP000813463"/>
    </source>
</evidence>
<dbReference type="KEGG" id="soe:110791962"/>
<sequence>MADSSATTSFNHNKHLKEQFVSNLSGSSLLDIFSLALVIPVIVLIRRAIGLNYVSGSIISQRSSKKDDSDSATAKSSSSYMVSVAVDFLFIVVPILFVHTVLSEYVHKLALSLTFFLLFCMLVKRYNIFLSSGSGQPRDTVRKSISSFRVVMMIITCVCILAVDFKIFPRKYAKTETYGTSWMDLGVGSFVVANALVSRHARNVYSGGWKTALQSTCPLILLGFARLVSTTGVDYQVHVGEYGVHWNFFFTLAAISLLTSAINIHPQYCGILGLSILTGYQIFLVQGLNKYLLSDVRGLDIISENKEGVFSIFGYMSMYLIGVQLSYQLFFKNNSCSSHRDQQTRKEVCAISVVLWLLTLVLNQHVEQVSRRMCNMAYVMLVLAVTFEVLAIFMLSEFVPGSNFTALEAAFDQNLLASFLLANLLTGLVNLSFDTLFASSNQALAILLLYAFVLCLFTGLAKFYNFRLKFW</sequence>
<dbReference type="GeneID" id="110791962"/>
<keyword evidence="3 5" id="KW-1133">Transmembrane helix</keyword>
<dbReference type="Proteomes" id="UP000813463">
    <property type="component" value="Chromosome 6"/>
</dbReference>
<dbReference type="RefSeq" id="XP_021852425.1">
    <property type="nucleotide sequence ID" value="XM_021996733.2"/>
</dbReference>
<reference evidence="6" key="1">
    <citation type="journal article" date="2021" name="Nat. Commun.">
        <title>Genomic analyses provide insights into spinach domestication and the genetic basis of agronomic traits.</title>
        <authorList>
            <person name="Cai X."/>
            <person name="Sun X."/>
            <person name="Xu C."/>
            <person name="Sun H."/>
            <person name="Wang X."/>
            <person name="Ge C."/>
            <person name="Zhang Z."/>
            <person name="Wang Q."/>
            <person name="Fei Z."/>
            <person name="Jiao C."/>
            <person name="Wang Q."/>
        </authorList>
    </citation>
    <scope>NUCLEOTIDE SEQUENCE [LARGE SCALE GENOMIC DNA]</scope>
    <source>
        <strain evidence="6">cv. Varoflay</strain>
    </source>
</reference>
<feature type="transmembrane region" description="Helical" evidence="5">
    <location>
        <begin position="445"/>
        <end position="464"/>
    </location>
</feature>
<feature type="transmembrane region" description="Helical" evidence="5">
    <location>
        <begin position="415"/>
        <end position="433"/>
    </location>
</feature>
<evidence type="ECO:0000256" key="3">
    <source>
        <dbReference type="ARBA" id="ARBA00022989"/>
    </source>
</evidence>
<evidence type="ECO:0000256" key="1">
    <source>
        <dbReference type="ARBA" id="ARBA00004141"/>
    </source>
</evidence>
<keyword evidence="6" id="KW-1185">Reference proteome</keyword>
<feature type="transmembrane region" description="Helical" evidence="5">
    <location>
        <begin position="80"/>
        <end position="99"/>
    </location>
</feature>
<dbReference type="PANTHER" id="PTHR20661">
    <property type="entry name" value="PHOSPHATIDYLINOSITOL-GLYCAN BIOSYNTHESIS CLASS W PROTEIN"/>
    <property type="match status" value="1"/>
</dbReference>
<gene>
    <name evidence="7" type="primary">LOC110791962</name>
</gene>
<dbReference type="GO" id="GO:0032216">
    <property type="term" value="F:glucosaminyl-phosphatidylinositol O-acyltransferase activity"/>
    <property type="evidence" value="ECO:0000318"/>
    <property type="project" value="GO_Central"/>
</dbReference>
<dbReference type="PANTHER" id="PTHR20661:SF0">
    <property type="entry name" value="PHOSPHATIDYLINOSITOL-GLYCAN BIOSYNTHESIS CLASS W PROTEIN"/>
    <property type="match status" value="1"/>
</dbReference>
<dbReference type="GO" id="GO:0005783">
    <property type="term" value="C:endoplasmic reticulum"/>
    <property type="evidence" value="ECO:0007669"/>
    <property type="project" value="TreeGrafter"/>
</dbReference>
<accession>A0A9R0IPX4</accession>
<proteinExistence type="predicted"/>
<dbReference type="PIRSF" id="PIRSF017321">
    <property type="entry name" value="GWT1"/>
    <property type="match status" value="1"/>
</dbReference>
<dbReference type="GO" id="GO:0016020">
    <property type="term" value="C:membrane"/>
    <property type="evidence" value="ECO:0007669"/>
    <property type="project" value="UniProtKB-SubCell"/>
</dbReference>
<keyword evidence="2 5" id="KW-0812">Transmembrane</keyword>
<reference evidence="7" key="2">
    <citation type="submission" date="2025-08" db="UniProtKB">
        <authorList>
            <consortium name="RefSeq"/>
        </authorList>
    </citation>
    <scope>IDENTIFICATION</scope>
    <source>
        <tissue evidence="7">Leaf</tissue>
    </source>
</reference>
<dbReference type="GO" id="GO:0072659">
    <property type="term" value="P:protein localization to plasma membrane"/>
    <property type="evidence" value="ECO:0007669"/>
    <property type="project" value="TreeGrafter"/>
</dbReference>
<dbReference type="InterPro" id="IPR009447">
    <property type="entry name" value="PIGW/GWT1"/>
</dbReference>
<feature type="transmembrane region" description="Helical" evidence="5">
    <location>
        <begin position="105"/>
        <end position="126"/>
    </location>
</feature>
<comment type="subcellular location">
    <subcellularLocation>
        <location evidence="1">Membrane</location>
        <topology evidence="1">Multi-pass membrane protein</topology>
    </subcellularLocation>
</comment>
<dbReference type="GO" id="GO:0006506">
    <property type="term" value="P:GPI anchor biosynthetic process"/>
    <property type="evidence" value="ECO:0000318"/>
    <property type="project" value="GO_Central"/>
</dbReference>
<feature type="transmembrane region" description="Helical" evidence="5">
    <location>
        <begin position="308"/>
        <end position="327"/>
    </location>
</feature>
<feature type="transmembrane region" description="Helical" evidence="5">
    <location>
        <begin position="147"/>
        <end position="168"/>
    </location>
</feature>
<evidence type="ECO:0000256" key="4">
    <source>
        <dbReference type="ARBA" id="ARBA00023136"/>
    </source>
</evidence>
<dbReference type="AlphaFoldDB" id="A0A9R0IPX4"/>
<organism evidence="6 7">
    <name type="scientific">Spinacia oleracea</name>
    <name type="common">Spinach</name>
    <dbReference type="NCBI Taxonomy" id="3562"/>
    <lineage>
        <taxon>Eukaryota</taxon>
        <taxon>Viridiplantae</taxon>
        <taxon>Streptophyta</taxon>
        <taxon>Embryophyta</taxon>
        <taxon>Tracheophyta</taxon>
        <taxon>Spermatophyta</taxon>
        <taxon>Magnoliopsida</taxon>
        <taxon>eudicotyledons</taxon>
        <taxon>Gunneridae</taxon>
        <taxon>Pentapetalae</taxon>
        <taxon>Caryophyllales</taxon>
        <taxon>Chenopodiaceae</taxon>
        <taxon>Chenopodioideae</taxon>
        <taxon>Anserineae</taxon>
        <taxon>Spinacia</taxon>
    </lineage>
</organism>
<dbReference type="OrthoDB" id="15270at2759"/>
<evidence type="ECO:0000256" key="2">
    <source>
        <dbReference type="ARBA" id="ARBA00022692"/>
    </source>
</evidence>
<name>A0A9R0IPX4_SPIOL</name>
<feature type="transmembrane region" description="Helical" evidence="5">
    <location>
        <begin position="378"/>
        <end position="395"/>
    </location>
</feature>
<feature type="transmembrane region" description="Helical" evidence="5">
    <location>
        <begin position="209"/>
        <end position="228"/>
    </location>
</feature>
<dbReference type="Pfam" id="PF06423">
    <property type="entry name" value="GWT1"/>
    <property type="match status" value="1"/>
</dbReference>
<feature type="transmembrane region" description="Helical" evidence="5">
    <location>
        <begin position="248"/>
        <end position="264"/>
    </location>
</feature>
<keyword evidence="4 5" id="KW-0472">Membrane</keyword>
<feature type="transmembrane region" description="Helical" evidence="5">
    <location>
        <begin position="271"/>
        <end position="288"/>
    </location>
</feature>
<evidence type="ECO:0000256" key="5">
    <source>
        <dbReference type="SAM" id="Phobius"/>
    </source>
</evidence>